<dbReference type="InterPro" id="IPR004358">
    <property type="entry name" value="Sig_transdc_His_kin-like_C"/>
</dbReference>
<dbReference type="CDD" id="cd17546">
    <property type="entry name" value="REC_hyHK_CKI1_RcsC-like"/>
    <property type="match status" value="1"/>
</dbReference>
<feature type="modified residue" description="4-aspartylphosphate" evidence="12">
    <location>
        <position position="731"/>
    </location>
</feature>
<dbReference type="Gene3D" id="3.30.565.10">
    <property type="entry name" value="Histidine kinase-like ATPase, C-terminal domain"/>
    <property type="match status" value="1"/>
</dbReference>
<dbReference type="InterPro" id="IPR003661">
    <property type="entry name" value="HisK_dim/P_dom"/>
</dbReference>
<keyword evidence="8" id="KW-0902">Two-component regulatory system</keyword>
<evidence type="ECO:0000313" key="18">
    <source>
        <dbReference type="EMBL" id="PKU25391.1"/>
    </source>
</evidence>
<dbReference type="SMART" id="SM00448">
    <property type="entry name" value="REC"/>
    <property type="match status" value="2"/>
</dbReference>
<evidence type="ECO:0000256" key="13">
    <source>
        <dbReference type="SAM" id="MobiDB-lite"/>
    </source>
</evidence>
<evidence type="ECO:0000256" key="14">
    <source>
        <dbReference type="SAM" id="Phobius"/>
    </source>
</evidence>
<keyword evidence="5" id="KW-0547">Nucleotide-binding</keyword>
<keyword evidence="14" id="KW-0472">Membrane</keyword>
<dbReference type="SMART" id="SM00388">
    <property type="entry name" value="HisKA"/>
    <property type="match status" value="1"/>
</dbReference>
<dbReference type="Gene3D" id="1.10.287.130">
    <property type="match status" value="1"/>
</dbReference>
<dbReference type="InterPro" id="IPR011006">
    <property type="entry name" value="CheY-like_superfamily"/>
</dbReference>
<keyword evidence="14" id="KW-1133">Transmembrane helix</keyword>
<dbReference type="SUPFAM" id="SSF52172">
    <property type="entry name" value="CheY-like"/>
    <property type="match status" value="2"/>
</dbReference>
<gene>
    <name evidence="18" type="ORF">CWS72_07315</name>
</gene>
<dbReference type="InterPro" id="IPR008207">
    <property type="entry name" value="Sig_transdc_His_kin_Hpt_dom"/>
</dbReference>
<dbReference type="FunFam" id="1.10.287.130:FF:000002">
    <property type="entry name" value="Two-component osmosensing histidine kinase"/>
    <property type="match status" value="1"/>
</dbReference>
<reference evidence="19" key="1">
    <citation type="submission" date="2017-12" db="EMBL/GenBank/DDBJ databases">
        <title>Draft genome sequence of Telmatospirillum siberiense 26-4b1T, an acidotolerant peatland alphaproteobacterium potentially involved in sulfur cycling.</title>
        <authorList>
            <person name="Hausmann B."/>
            <person name="Pjevac P."/>
            <person name="Schreck K."/>
            <person name="Herbold C.W."/>
            <person name="Daims H."/>
            <person name="Wagner M."/>
            <person name="Pester M."/>
            <person name="Loy A."/>
        </authorList>
    </citation>
    <scope>NUCLEOTIDE SEQUENCE [LARGE SCALE GENOMIC DNA]</scope>
    <source>
        <strain evidence="19">26-4b1</strain>
    </source>
</reference>
<dbReference type="EMBL" id="PIUM01000005">
    <property type="protein sequence ID" value="PKU25391.1"/>
    <property type="molecule type" value="Genomic_DNA"/>
</dbReference>
<name>A0A2N3PYE9_9PROT</name>
<dbReference type="SMART" id="SM00387">
    <property type="entry name" value="HATPase_c"/>
    <property type="match status" value="1"/>
</dbReference>
<dbReference type="PRINTS" id="PR00344">
    <property type="entry name" value="BCTRLSENSOR"/>
</dbReference>
<dbReference type="SUPFAM" id="SSF55874">
    <property type="entry name" value="ATPase domain of HSP90 chaperone/DNA topoisomerase II/histidine kinase"/>
    <property type="match status" value="1"/>
</dbReference>
<evidence type="ECO:0000256" key="5">
    <source>
        <dbReference type="ARBA" id="ARBA00022741"/>
    </source>
</evidence>
<dbReference type="EC" id="2.7.13.3" evidence="2"/>
<keyword evidence="6 18" id="KW-0418">Kinase</keyword>
<feature type="transmembrane region" description="Helical" evidence="14">
    <location>
        <begin position="40"/>
        <end position="59"/>
    </location>
</feature>
<dbReference type="InterPro" id="IPR036890">
    <property type="entry name" value="HATPase_C_sf"/>
</dbReference>
<dbReference type="InterPro" id="IPR003594">
    <property type="entry name" value="HATPase_dom"/>
</dbReference>
<dbReference type="Pfam" id="PF01627">
    <property type="entry name" value="Hpt"/>
    <property type="match status" value="1"/>
</dbReference>
<proteinExistence type="predicted"/>
<dbReference type="CDD" id="cd16922">
    <property type="entry name" value="HATPase_EvgS-ArcB-TorS-like"/>
    <property type="match status" value="1"/>
</dbReference>
<evidence type="ECO:0000256" key="2">
    <source>
        <dbReference type="ARBA" id="ARBA00012438"/>
    </source>
</evidence>
<feature type="modified residue" description="4-aspartylphosphate" evidence="12">
    <location>
        <position position="579"/>
    </location>
</feature>
<evidence type="ECO:0000256" key="7">
    <source>
        <dbReference type="ARBA" id="ARBA00022840"/>
    </source>
</evidence>
<dbReference type="CDD" id="cd00082">
    <property type="entry name" value="HisKA"/>
    <property type="match status" value="1"/>
</dbReference>
<keyword evidence="3 12" id="KW-0597">Phosphoprotein</keyword>
<keyword evidence="7" id="KW-0067">ATP-binding</keyword>
<evidence type="ECO:0000256" key="11">
    <source>
        <dbReference type="PROSITE-ProRule" id="PRU00110"/>
    </source>
</evidence>
<organism evidence="18 19">
    <name type="scientific">Telmatospirillum siberiense</name>
    <dbReference type="NCBI Taxonomy" id="382514"/>
    <lineage>
        <taxon>Bacteria</taxon>
        <taxon>Pseudomonadati</taxon>
        <taxon>Pseudomonadota</taxon>
        <taxon>Alphaproteobacteria</taxon>
        <taxon>Rhodospirillales</taxon>
        <taxon>Rhodospirillaceae</taxon>
        <taxon>Telmatospirillum</taxon>
    </lineage>
</organism>
<evidence type="ECO:0000313" key="19">
    <source>
        <dbReference type="Proteomes" id="UP000233293"/>
    </source>
</evidence>
<comment type="caution">
    <text evidence="18">The sequence shown here is derived from an EMBL/GenBank/DDBJ whole genome shotgun (WGS) entry which is preliminary data.</text>
</comment>
<dbReference type="PROSITE" id="PS50894">
    <property type="entry name" value="HPT"/>
    <property type="match status" value="1"/>
</dbReference>
<dbReference type="GO" id="GO:0005886">
    <property type="term" value="C:plasma membrane"/>
    <property type="evidence" value="ECO:0007669"/>
    <property type="project" value="UniProtKB-SubCell"/>
</dbReference>
<feature type="domain" description="HPt" evidence="17">
    <location>
        <begin position="850"/>
        <end position="943"/>
    </location>
</feature>
<dbReference type="GO" id="GO:0000155">
    <property type="term" value="F:phosphorelay sensor kinase activity"/>
    <property type="evidence" value="ECO:0007669"/>
    <property type="project" value="InterPro"/>
</dbReference>
<sequence>MDVSPREIGAPDRSGDGTLSDRKPTVHPTDLPSLRRHMLFALRVGLLPAIVLLFVGLLFQLGTSALHNQETTMRAVVETDLQSISRLAHINSRLQATNAEIYRLMTLVAAREKTPDLRERIDDFGTRIDKIIVDLRDYSDSEPAAAKKVSIDEFIRNLELYKGAIFWVGSMLEIDFPSAVAFITPFNQHIDRMSAQLTTIITESTEKANERAVEAANELHQVANYYVIGAGAVSILVSIFTWRMGKRQERLFVTTVQLERMVDERTTALFAAKEQAEAATQAKSQFLAAMSHEIRTPMNGVMTMAKLLHQTNLDQEQMGMASVILESASALLTIINDILDFSKIEAGKMELENSPFSLVTLVEEATELLMPRAEEKRLKLAAFVDPFAPDHYLGDQVRLRQILLNMIGNAVKFTENGHVLVEARVEPRLGGPLLCFTVIDSGIGVTEEQQKRLFQPFEQADSSTARRFGGTGLGLSICRRLVELMGGEIGMRPTPGRGSTFWVKIPCQLAEQGAAAPERPLAGLRALVAVDDEDVAGIWRSYLEFHGARTSIALSAADLLAECRRSAEAGQAYDLVLIDSDFGGGGCLDLGSQLLHDQAFGGVRPVLVASRAQRSTRPEAVRRGFVRTVTKPIRRDGLAHSLAAVVGRRSGRPDTPPLEPADAARFDWVKPSGDEAMAAGALILVAEDNPTNQLVMQKLMGRLGYAIDMAGNGYEALEKLRQRSYGLLIADCHMPEMDGYELTTRIRAEESKTGSHLPIVALTGDALAGAAQYCFDVGMDDYLSKPVSVDLLDATVQRWLPAAVALRHRRSAPCAADTSLATEAPVPAAVTPTAADIIDLSQLTEAFGGLTEDAAALLEQFYASAEIDVAKVIEALTQNDTQLARQTAHHAAGGAKGVGALEFAAVCASIERLLIEGDGGGLEPLVGQLTPALNRARQRFAALMPLTGQDNGVNA</sequence>
<dbReference type="RefSeq" id="WP_101249915.1">
    <property type="nucleotide sequence ID" value="NZ_PIUM01000005.1"/>
</dbReference>
<dbReference type="GO" id="GO:0005524">
    <property type="term" value="F:ATP binding"/>
    <property type="evidence" value="ECO:0007669"/>
    <property type="project" value="UniProtKB-KW"/>
</dbReference>
<evidence type="ECO:0000256" key="3">
    <source>
        <dbReference type="ARBA" id="ARBA00022553"/>
    </source>
</evidence>
<dbReference type="PROSITE" id="PS50109">
    <property type="entry name" value="HIS_KIN"/>
    <property type="match status" value="1"/>
</dbReference>
<accession>A0A2N3PYE9</accession>
<comment type="catalytic activity">
    <reaction evidence="1">
        <text>ATP + protein L-histidine = ADP + protein N-phospho-L-histidine.</text>
        <dbReference type="EC" id="2.7.13.3"/>
    </reaction>
</comment>
<dbReference type="FunFam" id="3.30.565.10:FF:000010">
    <property type="entry name" value="Sensor histidine kinase RcsC"/>
    <property type="match status" value="1"/>
</dbReference>
<dbReference type="SUPFAM" id="SSF47384">
    <property type="entry name" value="Homodimeric domain of signal transducing histidine kinase"/>
    <property type="match status" value="1"/>
</dbReference>
<protein>
    <recommendedName>
        <fullName evidence="10">Sensory/regulatory protein RpfC</fullName>
        <ecNumber evidence="2">2.7.13.3</ecNumber>
    </recommendedName>
</protein>
<evidence type="ECO:0000256" key="8">
    <source>
        <dbReference type="ARBA" id="ARBA00023012"/>
    </source>
</evidence>
<dbReference type="SUPFAM" id="SSF47226">
    <property type="entry name" value="Histidine-containing phosphotransfer domain, HPT domain"/>
    <property type="match status" value="1"/>
</dbReference>
<dbReference type="OrthoDB" id="7346568at2"/>
<evidence type="ECO:0000256" key="12">
    <source>
        <dbReference type="PROSITE-ProRule" id="PRU00169"/>
    </source>
</evidence>
<dbReference type="Gene3D" id="3.40.50.2300">
    <property type="match status" value="2"/>
</dbReference>
<evidence type="ECO:0000259" key="17">
    <source>
        <dbReference type="PROSITE" id="PS50894"/>
    </source>
</evidence>
<evidence type="ECO:0000256" key="10">
    <source>
        <dbReference type="ARBA" id="ARBA00068150"/>
    </source>
</evidence>
<dbReference type="Pfam" id="PF00072">
    <property type="entry name" value="Response_reg"/>
    <property type="match status" value="1"/>
</dbReference>
<dbReference type="Proteomes" id="UP000233293">
    <property type="component" value="Unassembled WGS sequence"/>
</dbReference>
<feature type="transmembrane region" description="Helical" evidence="14">
    <location>
        <begin position="223"/>
        <end position="242"/>
    </location>
</feature>
<dbReference type="Pfam" id="PF02518">
    <property type="entry name" value="HATPase_c"/>
    <property type="match status" value="1"/>
</dbReference>
<dbReference type="Pfam" id="PF00512">
    <property type="entry name" value="HisKA"/>
    <property type="match status" value="1"/>
</dbReference>
<feature type="domain" description="Response regulatory" evidence="16">
    <location>
        <begin position="525"/>
        <end position="646"/>
    </location>
</feature>
<feature type="compositionally biased region" description="Basic and acidic residues" evidence="13">
    <location>
        <begin position="9"/>
        <end position="24"/>
    </location>
</feature>
<feature type="domain" description="Response regulatory" evidence="16">
    <location>
        <begin position="682"/>
        <end position="800"/>
    </location>
</feature>
<feature type="domain" description="Histidine kinase" evidence="15">
    <location>
        <begin position="289"/>
        <end position="509"/>
    </location>
</feature>
<dbReference type="AlphaFoldDB" id="A0A2N3PYE9"/>
<feature type="region of interest" description="Disordered" evidence="13">
    <location>
        <begin position="1"/>
        <end position="28"/>
    </location>
</feature>
<comment type="subunit">
    <text evidence="9">At low DSF concentrations, interacts with RpfF.</text>
</comment>
<evidence type="ECO:0000256" key="9">
    <source>
        <dbReference type="ARBA" id="ARBA00064003"/>
    </source>
</evidence>
<evidence type="ECO:0000259" key="15">
    <source>
        <dbReference type="PROSITE" id="PS50109"/>
    </source>
</evidence>
<evidence type="ECO:0000256" key="4">
    <source>
        <dbReference type="ARBA" id="ARBA00022679"/>
    </source>
</evidence>
<dbReference type="InterPro" id="IPR005467">
    <property type="entry name" value="His_kinase_dom"/>
</dbReference>
<keyword evidence="4" id="KW-0808">Transferase</keyword>
<dbReference type="PANTHER" id="PTHR45339">
    <property type="entry name" value="HYBRID SIGNAL TRANSDUCTION HISTIDINE KINASE J"/>
    <property type="match status" value="1"/>
</dbReference>
<dbReference type="InterPro" id="IPR036097">
    <property type="entry name" value="HisK_dim/P_sf"/>
</dbReference>
<feature type="modified residue" description="Phosphohistidine" evidence="11">
    <location>
        <position position="889"/>
    </location>
</feature>
<dbReference type="InterPro" id="IPR001789">
    <property type="entry name" value="Sig_transdc_resp-reg_receiver"/>
</dbReference>
<keyword evidence="14" id="KW-0812">Transmembrane</keyword>
<evidence type="ECO:0000256" key="6">
    <source>
        <dbReference type="ARBA" id="ARBA00022777"/>
    </source>
</evidence>
<evidence type="ECO:0000256" key="1">
    <source>
        <dbReference type="ARBA" id="ARBA00000085"/>
    </source>
</evidence>
<dbReference type="PROSITE" id="PS50110">
    <property type="entry name" value="RESPONSE_REGULATORY"/>
    <property type="match status" value="2"/>
</dbReference>
<dbReference type="PANTHER" id="PTHR45339:SF5">
    <property type="entry name" value="HISTIDINE KINASE"/>
    <property type="match status" value="1"/>
</dbReference>
<keyword evidence="19" id="KW-1185">Reference proteome</keyword>
<evidence type="ECO:0000259" key="16">
    <source>
        <dbReference type="PROSITE" id="PS50110"/>
    </source>
</evidence>
<dbReference type="InterPro" id="IPR036641">
    <property type="entry name" value="HPT_dom_sf"/>
</dbReference>
<dbReference type="Gene3D" id="1.20.120.160">
    <property type="entry name" value="HPT domain"/>
    <property type="match status" value="1"/>
</dbReference>